<accession>A0A0K1PU30</accession>
<dbReference type="KEGG" id="llu:AKJ09_03712"/>
<reference evidence="2 3" key="1">
    <citation type="submission" date="2015-08" db="EMBL/GenBank/DDBJ databases">
        <authorList>
            <person name="Babu N.S."/>
            <person name="Beckwith C.J."/>
            <person name="Beseler K.G."/>
            <person name="Brison A."/>
            <person name="Carone J.V."/>
            <person name="Caskin T.P."/>
            <person name="Diamond M."/>
            <person name="Durham M.E."/>
            <person name="Foxe J.M."/>
            <person name="Go M."/>
            <person name="Henderson B.A."/>
            <person name="Jones I.B."/>
            <person name="McGettigan J.A."/>
            <person name="Micheletti S.J."/>
            <person name="Nasrallah M.E."/>
            <person name="Ortiz D."/>
            <person name="Piller C.R."/>
            <person name="Privatt S.R."/>
            <person name="Schneider S.L."/>
            <person name="Sharp S."/>
            <person name="Smith T.C."/>
            <person name="Stanton J.D."/>
            <person name="Ullery H.E."/>
            <person name="Wilson R.J."/>
            <person name="Serrano M.G."/>
            <person name="Buck G."/>
            <person name="Lee V."/>
            <person name="Wang Y."/>
            <person name="Carvalho R."/>
            <person name="Voegtly L."/>
            <person name="Shi R."/>
            <person name="Duckworth R."/>
            <person name="Johnson A."/>
            <person name="Loviza R."/>
            <person name="Walstead R."/>
            <person name="Shah Z."/>
            <person name="Kiflezghi M."/>
            <person name="Wade K."/>
            <person name="Ball S.L."/>
            <person name="Bradley K.W."/>
            <person name="Asai D.J."/>
            <person name="Bowman C.A."/>
            <person name="Russell D.A."/>
            <person name="Pope W.H."/>
            <person name="Jacobs-Sera D."/>
            <person name="Hendrix R.W."/>
            <person name="Hatfull G.F."/>
        </authorList>
    </citation>
    <scope>NUCLEOTIDE SEQUENCE [LARGE SCALE GENOMIC DNA]</scope>
    <source>
        <strain evidence="2 3">DSM 27648</strain>
    </source>
</reference>
<dbReference type="InterPro" id="IPR009875">
    <property type="entry name" value="PilZ_domain"/>
</dbReference>
<evidence type="ECO:0000259" key="1">
    <source>
        <dbReference type="Pfam" id="PF07238"/>
    </source>
</evidence>
<proteinExistence type="predicted"/>
<dbReference type="AlphaFoldDB" id="A0A0K1PU30"/>
<dbReference type="EMBL" id="CP012333">
    <property type="protein sequence ID" value="AKU97048.1"/>
    <property type="molecule type" value="Genomic_DNA"/>
</dbReference>
<dbReference type="STRING" id="1391654.AKJ09_03712"/>
<gene>
    <name evidence="2" type="ORF">AKJ09_03712</name>
</gene>
<name>A0A0K1PU30_9BACT</name>
<keyword evidence="3" id="KW-1185">Reference proteome</keyword>
<evidence type="ECO:0000313" key="3">
    <source>
        <dbReference type="Proteomes" id="UP000064967"/>
    </source>
</evidence>
<dbReference type="Pfam" id="PF07238">
    <property type="entry name" value="PilZ"/>
    <property type="match status" value="1"/>
</dbReference>
<dbReference type="Proteomes" id="UP000064967">
    <property type="component" value="Chromosome"/>
</dbReference>
<dbReference type="GO" id="GO:0035438">
    <property type="term" value="F:cyclic-di-GMP binding"/>
    <property type="evidence" value="ECO:0007669"/>
    <property type="project" value="InterPro"/>
</dbReference>
<protein>
    <recommendedName>
        <fullName evidence="1">PilZ domain-containing protein</fullName>
    </recommendedName>
</protein>
<evidence type="ECO:0000313" key="2">
    <source>
        <dbReference type="EMBL" id="AKU97048.1"/>
    </source>
</evidence>
<sequence length="95" mass="10409">MRAFFAVELSSEEKAGRAGIARNASEAGLLVVTRSRFRAGEKVKLTVYAGSQNENVSGRVMRVEENPIDSAEIWRWRLAIALEDATLPEACLLSA</sequence>
<feature type="domain" description="PilZ" evidence="1">
    <location>
        <begin position="8"/>
        <end position="70"/>
    </location>
</feature>
<organism evidence="2 3">
    <name type="scientific">Labilithrix luteola</name>
    <dbReference type="NCBI Taxonomy" id="1391654"/>
    <lineage>
        <taxon>Bacteria</taxon>
        <taxon>Pseudomonadati</taxon>
        <taxon>Myxococcota</taxon>
        <taxon>Polyangia</taxon>
        <taxon>Polyangiales</taxon>
        <taxon>Labilitrichaceae</taxon>
        <taxon>Labilithrix</taxon>
    </lineage>
</organism>